<sequence length="666" mass="72328">MARSHRGRSMVLASLLCTLLAATACTNTAPPERGGSTSGAEAHDAGMPGVTPKPRMMVDLGRDIRVHGKVAVVVDPLVDPSTRELAVRVLRVAGADEVIVREPGPTVEGVTLRVRLGDRVRPGIVKGLQRVGFGAPRPLEPEGYVVAAKGGDEPTLLLGASDSDGAYYAVQTLRQLVTPGGIAGVGIVDHPALPVRGTIEGFYGSPWTHAERMDQLAFYGAVKFNTYVYAPKDDPYHRERWRDSYPKAKLAQLRELIGQAAAHHVDFTFALSPGTSICYSDPSDWDALVAKMQQMYDAGVRSFALPLDDITYTRWNCAADRRAYGAPSPGAAGRAQVDLLNRLQHEFVDTHPGTRPLQMVPTEYSDVEDSAYKSALRERLDPRVRVMWTGDGVIPGDVTVDKAKQATEVWGREVMLWDNYPVNDFDASEGRLMVGPYAEREPGLSEHLSGLVVNPMNQAAASEVVEIGAAAFAWNDEEFDPRRAWRAAAEYLSGDRLTDGGDLRPDPATVEALMVFFDLNHAAPLADGDLWLRSAPELSRRLDEFRAAWNSGDRAKALADLRGYAQRIADAPERIRAGAAQDFVADAKPWLRATDLWGDALLATLDGLRARLDGGSARAEERFAAAAELARRAGAVRTIPGESRPQGPVKVAEGVLDTFVRRAPEM</sequence>
<dbReference type="SUPFAM" id="SSF51445">
    <property type="entry name" value="(Trans)glycosidases"/>
    <property type="match status" value="1"/>
</dbReference>
<accession>A0A839E086</accession>
<dbReference type="Gene3D" id="3.30.379.10">
    <property type="entry name" value="Chitobiase/beta-hexosaminidase domain 2-like"/>
    <property type="match status" value="1"/>
</dbReference>
<dbReference type="InterPro" id="IPR051822">
    <property type="entry name" value="Glycosyl_Hydrolase_84"/>
</dbReference>
<keyword evidence="5" id="KW-0732">Signal</keyword>
<dbReference type="PANTHER" id="PTHR13170:SF16">
    <property type="entry name" value="PROTEIN O-GLCNACASE"/>
    <property type="match status" value="1"/>
</dbReference>
<dbReference type="InterPro" id="IPR029018">
    <property type="entry name" value="Hex-like_dom2"/>
</dbReference>
<dbReference type="EC" id="3.2.1.35" evidence="7"/>
<dbReference type="InterPro" id="IPR017853">
    <property type="entry name" value="GH"/>
</dbReference>
<evidence type="ECO:0000256" key="4">
    <source>
        <dbReference type="SAM" id="MobiDB-lite"/>
    </source>
</evidence>
<dbReference type="GO" id="GO:0005975">
    <property type="term" value="P:carbohydrate metabolic process"/>
    <property type="evidence" value="ECO:0007669"/>
    <property type="project" value="UniProtKB-ARBA"/>
</dbReference>
<gene>
    <name evidence="7" type="ORF">FHX42_004072</name>
</gene>
<dbReference type="AlphaFoldDB" id="A0A839E086"/>
<dbReference type="Gene3D" id="3.20.20.80">
    <property type="entry name" value="Glycosidases"/>
    <property type="match status" value="1"/>
</dbReference>
<dbReference type="SUPFAM" id="SSF55545">
    <property type="entry name" value="beta-N-acetylhexosaminidase-like domain"/>
    <property type="match status" value="1"/>
</dbReference>
<evidence type="ECO:0000256" key="5">
    <source>
        <dbReference type="SAM" id="SignalP"/>
    </source>
</evidence>
<keyword evidence="8" id="KW-1185">Reference proteome</keyword>
<dbReference type="EMBL" id="JACGWZ010000006">
    <property type="protein sequence ID" value="MBA8826693.1"/>
    <property type="molecule type" value="Genomic_DNA"/>
</dbReference>
<dbReference type="Pfam" id="PF07555">
    <property type="entry name" value="NAGidase"/>
    <property type="match status" value="1"/>
</dbReference>
<feature type="chain" id="PRO_5032515293" evidence="5">
    <location>
        <begin position="25"/>
        <end position="666"/>
    </location>
</feature>
<dbReference type="GO" id="GO:0004415">
    <property type="term" value="F:hyalurononglucosaminidase activity"/>
    <property type="evidence" value="ECO:0007669"/>
    <property type="project" value="UniProtKB-EC"/>
</dbReference>
<dbReference type="PROSITE" id="PS51257">
    <property type="entry name" value="PROKAR_LIPOPROTEIN"/>
    <property type="match status" value="1"/>
</dbReference>
<dbReference type="SUPFAM" id="SSF140657">
    <property type="entry name" value="Hyaluronidase post-catalytic domain-like"/>
    <property type="match status" value="1"/>
</dbReference>
<dbReference type="PROSITE" id="PS52009">
    <property type="entry name" value="GH84"/>
    <property type="match status" value="1"/>
</dbReference>
<dbReference type="InterPro" id="IPR015882">
    <property type="entry name" value="HEX_bac_N"/>
</dbReference>
<keyword evidence="2 3" id="KW-0326">Glycosidase</keyword>
<comment type="similarity">
    <text evidence="3">Belongs to the glycosyl hydrolase 84 family.</text>
</comment>
<evidence type="ECO:0000256" key="1">
    <source>
        <dbReference type="ARBA" id="ARBA00022801"/>
    </source>
</evidence>
<protein>
    <submittedName>
        <fullName evidence="7">Hyaluronoglucosaminidase</fullName>
        <ecNumber evidence="7">3.2.1.35</ecNumber>
    </submittedName>
</protein>
<evidence type="ECO:0000259" key="6">
    <source>
        <dbReference type="PROSITE" id="PS52009"/>
    </source>
</evidence>
<feature type="active site" description="Proton donor" evidence="3">
    <location>
        <position position="309"/>
    </location>
</feature>
<keyword evidence="1 3" id="KW-0378">Hydrolase</keyword>
<evidence type="ECO:0000256" key="3">
    <source>
        <dbReference type="PROSITE-ProRule" id="PRU01353"/>
    </source>
</evidence>
<proteinExistence type="inferred from homology"/>
<dbReference type="GO" id="GO:1901135">
    <property type="term" value="P:carbohydrate derivative metabolic process"/>
    <property type="evidence" value="ECO:0007669"/>
    <property type="project" value="UniProtKB-ARBA"/>
</dbReference>
<comment type="caution">
    <text evidence="7">The sequence shown here is derived from an EMBL/GenBank/DDBJ whole genome shotgun (WGS) entry which is preliminary data.</text>
</comment>
<dbReference type="Pfam" id="PF02838">
    <property type="entry name" value="Glyco_hydro_20b"/>
    <property type="match status" value="1"/>
</dbReference>
<reference evidence="7 8" key="1">
    <citation type="submission" date="2020-07" db="EMBL/GenBank/DDBJ databases">
        <title>Sequencing the genomes of 1000 actinobacteria strains.</title>
        <authorList>
            <person name="Klenk H.-P."/>
        </authorList>
    </citation>
    <scope>NUCLEOTIDE SEQUENCE [LARGE SCALE GENOMIC DNA]</scope>
    <source>
        <strain evidence="7 8">DSM 45975</strain>
    </source>
</reference>
<feature type="domain" description="GH84" evidence="6">
    <location>
        <begin position="194"/>
        <end position="477"/>
    </location>
</feature>
<evidence type="ECO:0000313" key="8">
    <source>
        <dbReference type="Proteomes" id="UP000569329"/>
    </source>
</evidence>
<evidence type="ECO:0000313" key="7">
    <source>
        <dbReference type="EMBL" id="MBA8826693.1"/>
    </source>
</evidence>
<dbReference type="InterPro" id="IPR011496">
    <property type="entry name" value="O-GlcNAcase_cat"/>
</dbReference>
<dbReference type="Gene3D" id="1.20.58.460">
    <property type="entry name" value="Hyaluronidase post-catalytic domain-like"/>
    <property type="match status" value="1"/>
</dbReference>
<evidence type="ECO:0000256" key="2">
    <source>
        <dbReference type="ARBA" id="ARBA00023295"/>
    </source>
</evidence>
<name>A0A839E086_9PSEU</name>
<feature type="region of interest" description="Disordered" evidence="4">
    <location>
        <begin position="28"/>
        <end position="53"/>
    </location>
</feature>
<organism evidence="7 8">
    <name type="scientific">Halosaccharopolyspora lacisalsi</name>
    <dbReference type="NCBI Taxonomy" id="1000566"/>
    <lineage>
        <taxon>Bacteria</taxon>
        <taxon>Bacillati</taxon>
        <taxon>Actinomycetota</taxon>
        <taxon>Actinomycetes</taxon>
        <taxon>Pseudonocardiales</taxon>
        <taxon>Pseudonocardiaceae</taxon>
        <taxon>Halosaccharopolyspora</taxon>
    </lineage>
</organism>
<dbReference type="PANTHER" id="PTHR13170">
    <property type="entry name" value="O-GLCNACASE"/>
    <property type="match status" value="1"/>
</dbReference>
<dbReference type="Proteomes" id="UP000569329">
    <property type="component" value="Unassembled WGS sequence"/>
</dbReference>
<feature type="signal peptide" evidence="5">
    <location>
        <begin position="1"/>
        <end position="24"/>
    </location>
</feature>
<dbReference type="RefSeq" id="WP_328796437.1">
    <property type="nucleotide sequence ID" value="NZ_JACGWZ010000006.1"/>
</dbReference>